<dbReference type="EMBL" id="KL142407">
    <property type="protein sequence ID" value="KDR68561.1"/>
    <property type="molecule type" value="Genomic_DNA"/>
</dbReference>
<dbReference type="HOGENOM" id="CLU_637852_0_0_1"/>
<dbReference type="OrthoDB" id="2745898at2759"/>
<evidence type="ECO:0000313" key="1">
    <source>
        <dbReference type="EMBL" id="KDR68561.1"/>
    </source>
</evidence>
<evidence type="ECO:0000313" key="2">
    <source>
        <dbReference type="Proteomes" id="UP000027222"/>
    </source>
</evidence>
<dbReference type="Proteomes" id="UP000027222">
    <property type="component" value="Unassembled WGS sequence"/>
</dbReference>
<protein>
    <recommendedName>
        <fullName evidence="3">F-box domain-containing protein</fullName>
    </recommendedName>
</protein>
<keyword evidence="2" id="KW-1185">Reference proteome</keyword>
<accession>A0A067SCE8</accession>
<name>A0A067SCE8_GALM3</name>
<sequence>MSLDQLPLELVTLIVDTFRDDREFLKTISLVSRPFLNACRTHLFTTLRIHSLNPSFNYKCSAWSKFLRTSSALLPYLRVLELGPPIFRLRARNPALCSKHWTATLRRGLPSIHDDRIEFIMAGATNVHTVTLRFEFQSWRNFSLSFQRTVINLVRRESVSSISIEDAVDFPLHALGICRRLRDLSLISVNRREQLNIEEGPIDRQGHARRGHLQSLTLFASDECVEHLVRILTSPRSTLDLSRLQMLSVNTTGTDGRNALKRIPASARSITTLELRLSDQKEYDLCDLNLFPNLRTLFISASYNRLRRPIVALSHFLSRSPSRSTLEELKILFRQDVPEFEEEKSSQELTRICTNRDWRVLEQKLTLHNQFSSLRKMILVFRPKDVTTFMSEYLRLSLHLSLVEVMPKLYALTSPTIEVNDDRFEQYTQD</sequence>
<proteinExistence type="predicted"/>
<dbReference type="AlphaFoldDB" id="A0A067SCE8"/>
<evidence type="ECO:0008006" key="3">
    <source>
        <dbReference type="Google" id="ProtNLM"/>
    </source>
</evidence>
<reference evidence="2" key="1">
    <citation type="journal article" date="2014" name="Proc. Natl. Acad. Sci. U.S.A.">
        <title>Extensive sampling of basidiomycete genomes demonstrates inadequacy of the white-rot/brown-rot paradigm for wood decay fungi.</title>
        <authorList>
            <person name="Riley R."/>
            <person name="Salamov A.A."/>
            <person name="Brown D.W."/>
            <person name="Nagy L.G."/>
            <person name="Floudas D."/>
            <person name="Held B.W."/>
            <person name="Levasseur A."/>
            <person name="Lombard V."/>
            <person name="Morin E."/>
            <person name="Otillar R."/>
            <person name="Lindquist E.A."/>
            <person name="Sun H."/>
            <person name="LaButti K.M."/>
            <person name="Schmutz J."/>
            <person name="Jabbour D."/>
            <person name="Luo H."/>
            <person name="Baker S.E."/>
            <person name="Pisabarro A.G."/>
            <person name="Walton J.D."/>
            <person name="Blanchette R.A."/>
            <person name="Henrissat B."/>
            <person name="Martin F."/>
            <person name="Cullen D."/>
            <person name="Hibbett D.S."/>
            <person name="Grigoriev I.V."/>
        </authorList>
    </citation>
    <scope>NUCLEOTIDE SEQUENCE [LARGE SCALE GENOMIC DNA]</scope>
    <source>
        <strain evidence="2">CBS 339.88</strain>
    </source>
</reference>
<organism evidence="1 2">
    <name type="scientific">Galerina marginata (strain CBS 339.88)</name>
    <dbReference type="NCBI Taxonomy" id="685588"/>
    <lineage>
        <taxon>Eukaryota</taxon>
        <taxon>Fungi</taxon>
        <taxon>Dikarya</taxon>
        <taxon>Basidiomycota</taxon>
        <taxon>Agaricomycotina</taxon>
        <taxon>Agaricomycetes</taxon>
        <taxon>Agaricomycetidae</taxon>
        <taxon>Agaricales</taxon>
        <taxon>Agaricineae</taxon>
        <taxon>Strophariaceae</taxon>
        <taxon>Galerina</taxon>
    </lineage>
</organism>
<gene>
    <name evidence="1" type="ORF">GALMADRAFT_146218</name>
</gene>